<evidence type="ECO:0000313" key="4">
    <source>
        <dbReference type="EMBL" id="MCR6096963.1"/>
    </source>
</evidence>
<comment type="caution">
    <text evidence="4">The sequence shown here is derived from an EMBL/GenBank/DDBJ whole genome shotgun (WGS) entry which is preliminary data.</text>
</comment>
<evidence type="ECO:0000256" key="1">
    <source>
        <dbReference type="SAM" id="Coils"/>
    </source>
</evidence>
<dbReference type="AlphaFoldDB" id="A0A9Q4FZN0"/>
<organism evidence="4 5">
    <name type="scientific">Salipaludibacillus agaradhaerens</name>
    <name type="common">Bacillus agaradhaerens</name>
    <dbReference type="NCBI Taxonomy" id="76935"/>
    <lineage>
        <taxon>Bacteria</taxon>
        <taxon>Bacillati</taxon>
        <taxon>Bacillota</taxon>
        <taxon>Bacilli</taxon>
        <taxon>Bacillales</taxon>
        <taxon>Bacillaceae</taxon>
    </lineage>
</organism>
<dbReference type="InterPro" id="IPR014243">
    <property type="entry name" value="RsfA-like"/>
</dbReference>
<dbReference type="Proteomes" id="UP001057753">
    <property type="component" value="Unassembled WGS sequence"/>
</dbReference>
<evidence type="ECO:0000256" key="2">
    <source>
        <dbReference type="SAM" id="MobiDB-lite"/>
    </source>
</evidence>
<proteinExistence type="predicted"/>
<dbReference type="InterPro" id="IPR001005">
    <property type="entry name" value="SANT/Myb"/>
</dbReference>
<dbReference type="Pfam" id="PF13921">
    <property type="entry name" value="Myb_DNA-bind_6"/>
    <property type="match status" value="1"/>
</dbReference>
<keyword evidence="1" id="KW-0175">Coiled coil</keyword>
<dbReference type="RefSeq" id="WP_078577210.1">
    <property type="nucleotide sequence ID" value="NZ_JABXYM010000001.1"/>
</dbReference>
<feature type="domain" description="Myb-like" evidence="3">
    <location>
        <begin position="1"/>
        <end position="56"/>
    </location>
</feature>
<dbReference type="OrthoDB" id="2845592at2"/>
<dbReference type="PANTHER" id="PTHR41302">
    <property type="entry name" value="PRESPORE-SPECIFIC TRANSCRIPTIONAL REGULATOR RSFA-RELATED"/>
    <property type="match status" value="1"/>
</dbReference>
<accession>A0A9Q4FZN0</accession>
<evidence type="ECO:0000259" key="3">
    <source>
        <dbReference type="PROSITE" id="PS50090"/>
    </source>
</evidence>
<reference evidence="4" key="1">
    <citation type="submission" date="2020-06" db="EMBL/GenBank/DDBJ databases">
        <title>Insight into the genomes of haloalkaliphilic bacilli from Kenyan soda lakes.</title>
        <authorList>
            <person name="Mwirichia R."/>
            <person name="Villamizar G.C."/>
            <person name="Poehlein A."/>
            <person name="Mugweru J."/>
            <person name="Kipnyargis A."/>
            <person name="Kiplimo D."/>
            <person name="Orwa P."/>
            <person name="Daniel R."/>
        </authorList>
    </citation>
    <scope>NUCLEOTIDE SEQUENCE</scope>
    <source>
        <strain evidence="4">B1096_S55</strain>
    </source>
</reference>
<protein>
    <submittedName>
        <fullName evidence="4">RsfA family transcriptional regulator</fullName>
    </submittedName>
</protein>
<feature type="region of interest" description="Disordered" evidence="2">
    <location>
        <begin position="195"/>
        <end position="219"/>
    </location>
</feature>
<sequence>MKVRQDAWSHEDDLLLAETVLRHIREGSTQLNAFDEVGDALNRTSAACGFRWNAVVRDKYEDAIKLAKKHRKQRKRQLAKEAKPHYTTFEPQVTTEFSAMPELNLTPSITRPVQTVKHTNTHELTMTEVIKFLETFNENGTKSTLLEQENEELKQRMSTIEEKYNQLKKEYESIEEDYQSIIQIMDRARRMAVLEEEPSDRHAPSFRMDKNGNLEKVAK</sequence>
<name>A0A9Q4FZN0_SALAG</name>
<feature type="coiled-coil region" evidence="1">
    <location>
        <begin position="143"/>
        <end position="184"/>
    </location>
</feature>
<dbReference type="PROSITE" id="PS50090">
    <property type="entry name" value="MYB_LIKE"/>
    <property type="match status" value="1"/>
</dbReference>
<dbReference type="EMBL" id="JABXYM010000001">
    <property type="protein sequence ID" value="MCR6096963.1"/>
    <property type="molecule type" value="Genomic_DNA"/>
</dbReference>
<dbReference type="PANTHER" id="PTHR41302:SF2">
    <property type="entry name" value="PRESPORE SPECIFIC TRANSCRIPTIONAL ACTIVATOR RSFA"/>
    <property type="match status" value="1"/>
</dbReference>
<evidence type="ECO:0000313" key="5">
    <source>
        <dbReference type="Proteomes" id="UP001057753"/>
    </source>
</evidence>
<keyword evidence="5" id="KW-1185">Reference proteome</keyword>
<gene>
    <name evidence="4" type="ORF">HXA33_10375</name>
</gene>
<dbReference type="NCBIfam" id="TIGR02894">
    <property type="entry name" value="DNA_bind_RsfA"/>
    <property type="match status" value="1"/>
</dbReference>